<dbReference type="EMBL" id="CAUJNA010003406">
    <property type="protein sequence ID" value="CAJ1401266.1"/>
    <property type="molecule type" value="Genomic_DNA"/>
</dbReference>
<accession>A0AA36JA24</accession>
<evidence type="ECO:0000313" key="3">
    <source>
        <dbReference type="Proteomes" id="UP001178507"/>
    </source>
</evidence>
<comment type="caution">
    <text evidence="2">The sequence shown here is derived from an EMBL/GenBank/DDBJ whole genome shotgun (WGS) entry which is preliminary data.</text>
</comment>
<keyword evidence="3" id="KW-1185">Reference proteome</keyword>
<evidence type="ECO:0000256" key="1">
    <source>
        <dbReference type="SAM" id="MobiDB-lite"/>
    </source>
</evidence>
<reference evidence="2" key="1">
    <citation type="submission" date="2023-08" db="EMBL/GenBank/DDBJ databases">
        <authorList>
            <person name="Chen Y."/>
            <person name="Shah S."/>
            <person name="Dougan E. K."/>
            <person name="Thang M."/>
            <person name="Chan C."/>
        </authorList>
    </citation>
    <scope>NUCLEOTIDE SEQUENCE</scope>
</reference>
<name>A0AA36JA24_9DINO</name>
<feature type="compositionally biased region" description="Polar residues" evidence="1">
    <location>
        <begin position="172"/>
        <end position="185"/>
    </location>
</feature>
<protein>
    <submittedName>
        <fullName evidence="2">Uncharacterized protein</fullName>
    </submittedName>
</protein>
<dbReference type="Proteomes" id="UP001178507">
    <property type="component" value="Unassembled WGS sequence"/>
</dbReference>
<organism evidence="2 3">
    <name type="scientific">Effrenium voratum</name>
    <dbReference type="NCBI Taxonomy" id="2562239"/>
    <lineage>
        <taxon>Eukaryota</taxon>
        <taxon>Sar</taxon>
        <taxon>Alveolata</taxon>
        <taxon>Dinophyceae</taxon>
        <taxon>Suessiales</taxon>
        <taxon>Symbiodiniaceae</taxon>
        <taxon>Effrenium</taxon>
    </lineage>
</organism>
<dbReference type="AlphaFoldDB" id="A0AA36JA24"/>
<evidence type="ECO:0000313" key="2">
    <source>
        <dbReference type="EMBL" id="CAJ1401266.1"/>
    </source>
</evidence>
<gene>
    <name evidence="2" type="ORF">EVOR1521_LOCUS24451</name>
</gene>
<feature type="compositionally biased region" description="Basic and acidic residues" evidence="1">
    <location>
        <begin position="135"/>
        <end position="164"/>
    </location>
</feature>
<proteinExistence type="predicted"/>
<sequence length="185" mass="20298">MLPMALELSRVQVKDLEPAIDDDTGTDALEPAGLARAYSAPEILQKCTCPRCGKTAMGFRLKTGAECCKGSYKWNKESPTTVTLADFPKRACAHAHASVASFVKCEYHRSGKCNRKGCHACHCCPAPRRNTTRSPTRETRSGKKPTLDKITEKVKKALKERKGPPQDAIRSPASSQWPEASIQLQ</sequence>
<feature type="region of interest" description="Disordered" evidence="1">
    <location>
        <begin position="130"/>
        <end position="185"/>
    </location>
</feature>